<feature type="region of interest" description="Disordered" evidence="12">
    <location>
        <begin position="416"/>
        <end position="441"/>
    </location>
</feature>
<evidence type="ECO:0000256" key="10">
    <source>
        <dbReference type="PIRSR" id="PIRSR000445-4"/>
    </source>
</evidence>
<dbReference type="Pfam" id="PF00745">
    <property type="entry name" value="GlutR_dimer"/>
    <property type="match status" value="1"/>
</dbReference>
<dbReference type="SUPFAM" id="SSF51735">
    <property type="entry name" value="NAD(P)-binding Rossmann-fold domains"/>
    <property type="match status" value="1"/>
</dbReference>
<evidence type="ECO:0000256" key="12">
    <source>
        <dbReference type="SAM" id="MobiDB-lite"/>
    </source>
</evidence>
<evidence type="ECO:0000259" key="13">
    <source>
        <dbReference type="Pfam" id="PF00745"/>
    </source>
</evidence>
<evidence type="ECO:0000259" key="15">
    <source>
        <dbReference type="Pfam" id="PF05201"/>
    </source>
</evidence>
<evidence type="ECO:0000256" key="2">
    <source>
        <dbReference type="ARBA" id="ARBA00005916"/>
    </source>
</evidence>
<keyword evidence="6 8" id="KW-0627">Porphyrin biosynthesis</keyword>
<dbReference type="Pfam" id="PF05201">
    <property type="entry name" value="GlutR_N"/>
    <property type="match status" value="1"/>
</dbReference>
<name>A0A2U3KXG3_9BACT</name>
<dbReference type="InterPro" id="IPR006151">
    <property type="entry name" value="Shikm_DH/Glu-tRNA_Rdtase"/>
</dbReference>
<evidence type="ECO:0000256" key="11">
    <source>
        <dbReference type="RuleBase" id="RU000584"/>
    </source>
</evidence>
<dbReference type="AlphaFoldDB" id="A0A2U3KXG3"/>
<comment type="domain">
    <text evidence="8">Possesses an unusual extended V-shaped dimeric structure with each monomer consisting of three distinct domains arranged along a curved 'spinal' alpha-helix. The N-terminal catalytic domain specifically recognizes the glutamate moiety of the substrate. The second domain is the NADPH-binding domain, and the third C-terminal domain is responsible for dimerization.</text>
</comment>
<evidence type="ECO:0000256" key="3">
    <source>
        <dbReference type="ARBA" id="ARBA00012970"/>
    </source>
</evidence>
<feature type="domain" description="Glutamyl-tRNA reductase N-terminal" evidence="15">
    <location>
        <begin position="3"/>
        <end position="152"/>
    </location>
</feature>
<comment type="subunit">
    <text evidence="8">Homodimer.</text>
</comment>
<organism evidence="16 17">
    <name type="scientific">Candidatus Sulfotelmatobacter kueseliae</name>
    <dbReference type="NCBI Taxonomy" id="2042962"/>
    <lineage>
        <taxon>Bacteria</taxon>
        <taxon>Pseudomonadati</taxon>
        <taxon>Acidobacteriota</taxon>
        <taxon>Terriglobia</taxon>
        <taxon>Terriglobales</taxon>
        <taxon>Candidatus Korobacteraceae</taxon>
        <taxon>Candidatus Sulfotelmatobacter</taxon>
    </lineage>
</organism>
<comment type="pathway">
    <text evidence="1 8 11">Porphyrin-containing compound metabolism; protoporphyrin-IX biosynthesis; 5-aminolevulinate from L-glutamyl-tRNA(Glu): step 1/2.</text>
</comment>
<dbReference type="PIRSF" id="PIRSF000445">
    <property type="entry name" value="4pyrrol_synth_GluRdtase"/>
    <property type="match status" value="1"/>
</dbReference>
<evidence type="ECO:0000256" key="6">
    <source>
        <dbReference type="ARBA" id="ARBA00023244"/>
    </source>
</evidence>
<comment type="function">
    <text evidence="8">Catalyzes the NADPH-dependent reduction of glutamyl-tRNA(Glu) to glutamate 1-semialdehyde (GSA).</text>
</comment>
<dbReference type="GO" id="GO:0019353">
    <property type="term" value="P:protoporphyrinogen IX biosynthetic process from glutamate"/>
    <property type="evidence" value="ECO:0007669"/>
    <property type="project" value="TreeGrafter"/>
</dbReference>
<dbReference type="InterPro" id="IPR000343">
    <property type="entry name" value="4pyrrol_synth_GluRdtase"/>
</dbReference>
<dbReference type="InterPro" id="IPR036453">
    <property type="entry name" value="GluRdtase_dimer_dom_sf"/>
</dbReference>
<dbReference type="Gene3D" id="3.30.460.30">
    <property type="entry name" value="Glutamyl-tRNA reductase, N-terminal domain"/>
    <property type="match status" value="1"/>
</dbReference>
<evidence type="ECO:0000313" key="17">
    <source>
        <dbReference type="Proteomes" id="UP000238701"/>
    </source>
</evidence>
<keyword evidence="4 8" id="KW-0521">NADP</keyword>
<feature type="domain" description="Tetrapyrrole biosynthesis glutamyl-tRNA reductase dimerisation" evidence="13">
    <location>
        <begin position="316"/>
        <end position="414"/>
    </location>
</feature>
<comment type="catalytic activity">
    <reaction evidence="7 8 11">
        <text>(S)-4-amino-5-oxopentanoate + tRNA(Glu) + NADP(+) = L-glutamyl-tRNA(Glu) + NADPH + H(+)</text>
        <dbReference type="Rhea" id="RHEA:12344"/>
        <dbReference type="Rhea" id="RHEA-COMP:9663"/>
        <dbReference type="Rhea" id="RHEA-COMP:9680"/>
        <dbReference type="ChEBI" id="CHEBI:15378"/>
        <dbReference type="ChEBI" id="CHEBI:57501"/>
        <dbReference type="ChEBI" id="CHEBI:57783"/>
        <dbReference type="ChEBI" id="CHEBI:58349"/>
        <dbReference type="ChEBI" id="CHEBI:78442"/>
        <dbReference type="ChEBI" id="CHEBI:78520"/>
        <dbReference type="EC" id="1.2.1.70"/>
    </reaction>
</comment>
<feature type="binding site" evidence="8">
    <location>
        <begin position="110"/>
        <end position="112"/>
    </location>
    <ligand>
        <name>substrate</name>
    </ligand>
</feature>
<comment type="caution">
    <text evidence="8">Lacks conserved residue(s) required for the propagation of feature annotation.</text>
</comment>
<dbReference type="NCBIfam" id="TIGR01035">
    <property type="entry name" value="hemA"/>
    <property type="match status" value="1"/>
</dbReference>
<dbReference type="PANTHER" id="PTHR43013">
    <property type="entry name" value="GLUTAMYL-TRNA REDUCTASE"/>
    <property type="match status" value="1"/>
</dbReference>
<feature type="active site" description="Nucleophile" evidence="8 9">
    <location>
        <position position="47"/>
    </location>
</feature>
<evidence type="ECO:0000256" key="9">
    <source>
        <dbReference type="PIRSR" id="PIRSR000445-1"/>
    </source>
</evidence>
<dbReference type="InterPro" id="IPR036343">
    <property type="entry name" value="GluRdtase_N_sf"/>
</dbReference>
<evidence type="ECO:0000256" key="4">
    <source>
        <dbReference type="ARBA" id="ARBA00022857"/>
    </source>
</evidence>
<proteinExistence type="inferred from homology"/>
<dbReference type="Pfam" id="PF01488">
    <property type="entry name" value="Shikimate_DH"/>
    <property type="match status" value="1"/>
</dbReference>
<evidence type="ECO:0000256" key="1">
    <source>
        <dbReference type="ARBA" id="ARBA00005059"/>
    </source>
</evidence>
<comment type="similarity">
    <text evidence="2 8 11">Belongs to the glutamyl-tRNA reductase family.</text>
</comment>
<dbReference type="UniPathway" id="UPA00251">
    <property type="reaction ID" value="UER00316"/>
</dbReference>
<comment type="miscellaneous">
    <text evidence="8">During catalysis, the active site Cys acts as a nucleophile attacking the alpha-carbonyl group of tRNA-bound glutamate with the formation of a thioester intermediate between enzyme and glutamate, and the concomitant release of tRNA(Glu). The thioester intermediate is finally reduced by direct hydride transfer from NADPH, to form the product GSA.</text>
</comment>
<evidence type="ECO:0000256" key="8">
    <source>
        <dbReference type="HAMAP-Rule" id="MF_00087"/>
    </source>
</evidence>
<gene>
    <name evidence="8 16" type="primary">hemA</name>
    <name evidence="16" type="ORF">SBA1_530032</name>
</gene>
<evidence type="ECO:0000313" key="16">
    <source>
        <dbReference type="EMBL" id="SPF44374.1"/>
    </source>
</evidence>
<feature type="binding site" evidence="8">
    <location>
        <begin position="46"/>
        <end position="49"/>
    </location>
    <ligand>
        <name>substrate</name>
    </ligand>
</feature>
<sequence length="441" mass="49287">MVVGLNHLTAPLATRERFFIAKDRRYEVLRQLRTAEGIEELVVVSTCCRTEFLLWASEPTLAANSLIHYLATEHGLKLSEWEHFYRRLDDAALNHIFRVTCGLDCQRLCEADVSGCMRIAWEQARTVGASGRFLNALLERAISLSERVSDQTRSAKRGVTVPSVALELARRIFGSLEGRKLLLLGTEKSEPCARLMCENGTGPVVVIDQSPARAQELATKLGGTAAAQTDRWSCLLRADIVVSATGSQHFVLTREEAERIAVERNRVPMVIFDICIPRNVDPEVRRVDGILLYDYEGLDRAARNPVIEPSTVPTDAEKTVMGEIEAFRNRLKTEVVVPTSVALSQRLEEICRKEFESFTRERGPFTREQDQLLRALIAQVAQGIAGSLARELKQLPESEEQEKMAAAVARLFRLHSQPAMAGSKREKGKNEPKDRPIAINS</sequence>
<dbReference type="EC" id="1.2.1.70" evidence="3 8"/>
<dbReference type="InterPro" id="IPR036291">
    <property type="entry name" value="NAD(P)-bd_dom_sf"/>
</dbReference>
<keyword evidence="5 8" id="KW-0560">Oxidoreductase</keyword>
<dbReference type="InterPro" id="IPR015896">
    <property type="entry name" value="4pyrrol_synth_GluRdtase_dimer"/>
</dbReference>
<dbReference type="Proteomes" id="UP000238701">
    <property type="component" value="Unassembled WGS sequence"/>
</dbReference>
<dbReference type="GO" id="GO:0050661">
    <property type="term" value="F:NADP binding"/>
    <property type="evidence" value="ECO:0007669"/>
    <property type="project" value="InterPro"/>
</dbReference>
<evidence type="ECO:0000259" key="14">
    <source>
        <dbReference type="Pfam" id="PF01488"/>
    </source>
</evidence>
<feature type="site" description="Important for activity" evidence="8 10">
    <location>
        <position position="95"/>
    </location>
</feature>
<evidence type="ECO:0000256" key="5">
    <source>
        <dbReference type="ARBA" id="ARBA00023002"/>
    </source>
</evidence>
<dbReference type="HAMAP" id="MF_00087">
    <property type="entry name" value="Glu_tRNA_reductase"/>
    <property type="match status" value="1"/>
</dbReference>
<dbReference type="PANTHER" id="PTHR43013:SF1">
    <property type="entry name" value="GLUTAMYL-TRNA REDUCTASE"/>
    <property type="match status" value="1"/>
</dbReference>
<reference evidence="17" key="1">
    <citation type="submission" date="2018-02" db="EMBL/GenBank/DDBJ databases">
        <authorList>
            <person name="Hausmann B."/>
        </authorList>
    </citation>
    <scope>NUCLEOTIDE SEQUENCE [LARGE SCALE GENOMIC DNA]</scope>
    <source>
        <strain evidence="17">Peat soil MAG SbA1</strain>
    </source>
</reference>
<dbReference type="EMBL" id="OMOD01000148">
    <property type="protein sequence ID" value="SPF44374.1"/>
    <property type="molecule type" value="Genomic_DNA"/>
</dbReference>
<accession>A0A2U3KXG3</accession>
<dbReference type="SUPFAM" id="SSF69742">
    <property type="entry name" value="Glutamyl tRNA-reductase catalytic, N-terminal domain"/>
    <property type="match status" value="1"/>
</dbReference>
<dbReference type="GO" id="GO:0008883">
    <property type="term" value="F:glutamyl-tRNA reductase activity"/>
    <property type="evidence" value="ECO:0007669"/>
    <property type="project" value="UniProtKB-UniRule"/>
</dbReference>
<dbReference type="Gene3D" id="3.40.50.720">
    <property type="entry name" value="NAD(P)-binding Rossmann-like Domain"/>
    <property type="match status" value="1"/>
</dbReference>
<protein>
    <recommendedName>
        <fullName evidence="3 8">Glutamyl-tRNA reductase</fullName>
        <shortName evidence="8">GluTR</shortName>
        <ecNumber evidence="3 8">1.2.1.70</ecNumber>
    </recommendedName>
</protein>
<dbReference type="SUPFAM" id="SSF69075">
    <property type="entry name" value="Glutamyl tRNA-reductase dimerization domain"/>
    <property type="match status" value="1"/>
</dbReference>
<feature type="domain" description="Quinate/shikimate 5-dehydrogenase/glutamyl-tRNA reductase" evidence="14">
    <location>
        <begin position="167"/>
        <end position="298"/>
    </location>
</feature>
<evidence type="ECO:0000256" key="7">
    <source>
        <dbReference type="ARBA" id="ARBA00047464"/>
    </source>
</evidence>
<feature type="compositionally biased region" description="Basic and acidic residues" evidence="12">
    <location>
        <begin position="423"/>
        <end position="441"/>
    </location>
</feature>
<dbReference type="InterPro" id="IPR015895">
    <property type="entry name" value="4pyrrol_synth_GluRdtase_N"/>
</dbReference>